<proteinExistence type="inferred from homology"/>
<comment type="catalytic activity">
    <reaction evidence="3">
        <text>2,5-dichlorocyclohexa-2,5-dien-1,4-diol + NAD(+) = 2,5-dichlorohydroquinone + NADH + H(+)</text>
        <dbReference type="Rhea" id="RHEA:15741"/>
        <dbReference type="ChEBI" id="CHEBI:15378"/>
        <dbReference type="ChEBI" id="CHEBI:27545"/>
        <dbReference type="ChEBI" id="CHEBI:28975"/>
        <dbReference type="ChEBI" id="CHEBI:57540"/>
        <dbReference type="ChEBI" id="CHEBI:57945"/>
    </reaction>
</comment>
<dbReference type="PROSITE" id="PS00061">
    <property type="entry name" value="ADH_SHORT"/>
    <property type="match status" value="1"/>
</dbReference>
<dbReference type="Pfam" id="PF00106">
    <property type="entry name" value="adh_short"/>
    <property type="match status" value="1"/>
</dbReference>
<name>T0G638_9SPHN</name>
<dbReference type="AlphaFoldDB" id="T0G638"/>
<dbReference type="PRINTS" id="PR00081">
    <property type="entry name" value="GDHRDH"/>
</dbReference>
<comment type="similarity">
    <text evidence="1 4">Belongs to the short-chain dehydrogenases/reductases (SDR) family.</text>
</comment>
<dbReference type="OrthoDB" id="286404at2"/>
<dbReference type="eggNOG" id="COG1028">
    <property type="taxonomic scope" value="Bacteria"/>
</dbReference>
<dbReference type="PATRIC" id="fig|1114964.3.peg.3258"/>
<evidence type="ECO:0000256" key="2">
    <source>
        <dbReference type="ARBA" id="ARBA00023002"/>
    </source>
</evidence>
<reference evidence="5 6" key="1">
    <citation type="journal article" date="2013" name="Genome Announc.">
        <title>Draft Genome Sequence of a Hexachlorocyclohexane-Degrading Bacterium, Sphingobium baderi Strain LL03T.</title>
        <authorList>
            <person name="Kaur J."/>
            <person name="Verma H."/>
            <person name="Tripathi C."/>
            <person name="Khurana J.P."/>
            <person name="Lal R."/>
        </authorList>
    </citation>
    <scope>NUCLEOTIDE SEQUENCE [LARGE SCALE GENOMIC DNA]</scope>
    <source>
        <strain evidence="5 6">LL03</strain>
    </source>
</reference>
<dbReference type="Proteomes" id="UP000015524">
    <property type="component" value="Unassembled WGS sequence"/>
</dbReference>
<organism evidence="5 6">
    <name type="scientific">Sphingobium baderi LL03</name>
    <dbReference type="NCBI Taxonomy" id="1114964"/>
    <lineage>
        <taxon>Bacteria</taxon>
        <taxon>Pseudomonadati</taxon>
        <taxon>Pseudomonadota</taxon>
        <taxon>Alphaproteobacteria</taxon>
        <taxon>Sphingomonadales</taxon>
        <taxon>Sphingomonadaceae</taxon>
        <taxon>Sphingobium</taxon>
    </lineage>
</organism>
<keyword evidence="2" id="KW-0560">Oxidoreductase</keyword>
<evidence type="ECO:0000313" key="6">
    <source>
        <dbReference type="Proteomes" id="UP000015524"/>
    </source>
</evidence>
<dbReference type="GO" id="GO:0016616">
    <property type="term" value="F:oxidoreductase activity, acting on the CH-OH group of donors, NAD or NADP as acceptor"/>
    <property type="evidence" value="ECO:0007669"/>
    <property type="project" value="TreeGrafter"/>
</dbReference>
<protein>
    <recommendedName>
        <fullName evidence="7">2-deoxy-D-gluconate 3-dehydrogenase</fullName>
    </recommendedName>
</protein>
<dbReference type="PANTHER" id="PTHR42760:SF133">
    <property type="entry name" value="3-OXOACYL-[ACYL-CARRIER-PROTEIN] REDUCTASE"/>
    <property type="match status" value="1"/>
</dbReference>
<dbReference type="InterPro" id="IPR036291">
    <property type="entry name" value="NAD(P)-bd_dom_sf"/>
</dbReference>
<comment type="caution">
    <text evidence="5">The sequence shown here is derived from an EMBL/GenBank/DDBJ whole genome shotgun (WGS) entry which is preliminary data.</text>
</comment>
<evidence type="ECO:0000313" key="5">
    <source>
        <dbReference type="EMBL" id="EQA99175.1"/>
    </source>
</evidence>
<sequence length="252" mass="26368">MATDAWRLEGKRALVTGASGGLGAHFAAILGYAGASVLIAARREEALETLANDLRTDGVKVQTLPLDVTDSARVIEAIGAVDPIDILVNNAGIVRSNPALSQTEEDWDAVIDTNLKGMFITAQAAANRMKTSGKGGSIINVASILGLRQAGGVLPYAVSKAGVIQMTKSLALEVARHGIRVNALAPGYLATDLNREFFESPPGQAMIGRIPMRRLGNLEDLDGPLLLLASEASRYMNGSTIVVDGGHLVSTL</sequence>
<dbReference type="RefSeq" id="WP_021245912.1">
    <property type="nucleotide sequence ID" value="NZ_ATIB01000079.1"/>
</dbReference>
<gene>
    <name evidence="5" type="ORF">L485_16640</name>
</gene>
<dbReference type="InterPro" id="IPR002347">
    <property type="entry name" value="SDR_fam"/>
</dbReference>
<dbReference type="PRINTS" id="PR00080">
    <property type="entry name" value="SDRFAMILY"/>
</dbReference>
<evidence type="ECO:0000256" key="4">
    <source>
        <dbReference type="RuleBase" id="RU000363"/>
    </source>
</evidence>
<evidence type="ECO:0000256" key="1">
    <source>
        <dbReference type="ARBA" id="ARBA00006484"/>
    </source>
</evidence>
<dbReference type="FunFam" id="3.40.50.720:FF:000084">
    <property type="entry name" value="Short-chain dehydrogenase reductase"/>
    <property type="match status" value="1"/>
</dbReference>
<dbReference type="SUPFAM" id="SSF51735">
    <property type="entry name" value="NAD(P)-binding Rossmann-fold domains"/>
    <property type="match status" value="1"/>
</dbReference>
<evidence type="ECO:0008006" key="7">
    <source>
        <dbReference type="Google" id="ProtNLM"/>
    </source>
</evidence>
<dbReference type="EMBL" id="ATIB01000079">
    <property type="protein sequence ID" value="EQA99175.1"/>
    <property type="molecule type" value="Genomic_DNA"/>
</dbReference>
<evidence type="ECO:0000256" key="3">
    <source>
        <dbReference type="ARBA" id="ARBA00051383"/>
    </source>
</evidence>
<dbReference type="Gene3D" id="3.40.50.720">
    <property type="entry name" value="NAD(P)-binding Rossmann-like Domain"/>
    <property type="match status" value="1"/>
</dbReference>
<dbReference type="PANTHER" id="PTHR42760">
    <property type="entry name" value="SHORT-CHAIN DEHYDROGENASES/REDUCTASES FAMILY MEMBER"/>
    <property type="match status" value="1"/>
</dbReference>
<keyword evidence="6" id="KW-1185">Reference proteome</keyword>
<dbReference type="InterPro" id="IPR020904">
    <property type="entry name" value="Sc_DH/Rdtase_CS"/>
</dbReference>
<accession>T0G638</accession>